<accession>A0AA50KE67</accession>
<keyword evidence="1" id="KW-1133">Transmembrane helix</keyword>
<proteinExistence type="predicted"/>
<protein>
    <submittedName>
        <fullName evidence="2">Uncharacterized protein</fullName>
    </submittedName>
</protein>
<evidence type="ECO:0000256" key="1">
    <source>
        <dbReference type="SAM" id="Phobius"/>
    </source>
</evidence>
<dbReference type="GeneID" id="301338242"/>
<keyword evidence="1" id="KW-0472">Membrane</keyword>
<feature type="transmembrane region" description="Helical" evidence="1">
    <location>
        <begin position="65"/>
        <end position="89"/>
    </location>
</feature>
<dbReference type="Proteomes" id="UP001236800">
    <property type="component" value="Chromosome"/>
</dbReference>
<dbReference type="KEGG" id="sog:RA178_03620"/>
<organism evidence="2">
    <name type="scientific">Shewanella oncorhynchi</name>
    <dbReference type="NCBI Taxonomy" id="2726434"/>
    <lineage>
        <taxon>Bacteria</taxon>
        <taxon>Pseudomonadati</taxon>
        <taxon>Pseudomonadota</taxon>
        <taxon>Gammaproteobacteria</taxon>
        <taxon>Alteromonadales</taxon>
        <taxon>Shewanellaceae</taxon>
        <taxon>Shewanella</taxon>
    </lineage>
</organism>
<dbReference type="EMBL" id="CP132914">
    <property type="protein sequence ID" value="WMB73725.1"/>
    <property type="molecule type" value="Genomic_DNA"/>
</dbReference>
<gene>
    <name evidence="2" type="ORF">RA178_03620</name>
</gene>
<name>A0AA50KE67_9GAMM</name>
<reference evidence="2" key="1">
    <citation type="submission" date="2023-08" db="EMBL/GenBank/DDBJ databases">
        <title>Complete genome sequence of Shewanella oncorhynchi Z-P2, a siderophore putrebactin-producing bacterium.</title>
        <authorList>
            <person name="Zhang Y."/>
        </authorList>
    </citation>
    <scope>NUCLEOTIDE SEQUENCE</scope>
    <source>
        <strain evidence="2">Z-P2</strain>
    </source>
</reference>
<dbReference type="AlphaFoldDB" id="A0AA50KE67"/>
<keyword evidence="1" id="KW-0812">Transmembrane</keyword>
<evidence type="ECO:0000313" key="2">
    <source>
        <dbReference type="EMBL" id="WMB73725.1"/>
    </source>
</evidence>
<sequence>MLKDLLASVSGNIKERASSPILGSYSIAAIICNWKPLVVLFTSKNSGTALINEVLSVQPELQQGLIYPLIFSLAFSVIYPSIKALILSFNSMAKIIELKSEYRIEELKESIAIKRDDVETIIQALNNAYEKIGYHDLKRIKEALPDENDLLINSEKKSADSGGDK</sequence>
<dbReference type="RefSeq" id="WP_306684572.1">
    <property type="nucleotide sequence ID" value="NZ_CP132914.1"/>
</dbReference>